<evidence type="ECO:0000313" key="2">
    <source>
        <dbReference type="Proteomes" id="UP001430953"/>
    </source>
</evidence>
<dbReference type="AlphaFoldDB" id="A0AAW2EM71"/>
<name>A0AAW2EM71_9HYME</name>
<proteinExistence type="predicted"/>
<dbReference type="Proteomes" id="UP001430953">
    <property type="component" value="Unassembled WGS sequence"/>
</dbReference>
<gene>
    <name evidence="1" type="ORF">PUN28_017475</name>
</gene>
<reference evidence="1 2" key="1">
    <citation type="submission" date="2023-03" db="EMBL/GenBank/DDBJ databases">
        <title>High recombination rates correlate with genetic variation in Cardiocondyla obscurior ants.</title>
        <authorList>
            <person name="Errbii M."/>
        </authorList>
    </citation>
    <scope>NUCLEOTIDE SEQUENCE [LARGE SCALE GENOMIC DNA]</scope>
    <source>
        <strain evidence="1">Alpha-2009</strain>
        <tissue evidence="1">Whole body</tissue>
    </source>
</reference>
<protein>
    <submittedName>
        <fullName evidence="1">Uncharacterized protein</fullName>
    </submittedName>
</protein>
<accession>A0AAW2EM71</accession>
<dbReference type="EMBL" id="JADYXP020000021">
    <property type="protein sequence ID" value="KAL0103170.1"/>
    <property type="molecule type" value="Genomic_DNA"/>
</dbReference>
<sequence length="129" mass="15080">MPARYESFNASCAISIFTPTNAKLTHPSSYTKRQLYATSHHSTLPATLGMKYDSSDYATTPVFRASRVGKFATRRTPLRSPNLFRPHRSCRRVNEHYHNPRRHGRLFYWEKKEKKPGASYFFTIVRNPR</sequence>
<evidence type="ECO:0000313" key="1">
    <source>
        <dbReference type="EMBL" id="KAL0103170.1"/>
    </source>
</evidence>
<organism evidence="1 2">
    <name type="scientific">Cardiocondyla obscurior</name>
    <dbReference type="NCBI Taxonomy" id="286306"/>
    <lineage>
        <taxon>Eukaryota</taxon>
        <taxon>Metazoa</taxon>
        <taxon>Ecdysozoa</taxon>
        <taxon>Arthropoda</taxon>
        <taxon>Hexapoda</taxon>
        <taxon>Insecta</taxon>
        <taxon>Pterygota</taxon>
        <taxon>Neoptera</taxon>
        <taxon>Endopterygota</taxon>
        <taxon>Hymenoptera</taxon>
        <taxon>Apocrita</taxon>
        <taxon>Aculeata</taxon>
        <taxon>Formicoidea</taxon>
        <taxon>Formicidae</taxon>
        <taxon>Myrmicinae</taxon>
        <taxon>Cardiocondyla</taxon>
    </lineage>
</organism>
<keyword evidence="2" id="KW-1185">Reference proteome</keyword>
<comment type="caution">
    <text evidence="1">The sequence shown here is derived from an EMBL/GenBank/DDBJ whole genome shotgun (WGS) entry which is preliminary data.</text>
</comment>